<proteinExistence type="predicted"/>
<name>A0ABU6SSB2_9FABA</name>
<evidence type="ECO:0000313" key="1">
    <source>
        <dbReference type="EMBL" id="MED6139150.1"/>
    </source>
</evidence>
<accession>A0ABU6SSB2</accession>
<sequence length="133" mass="14611">MKQVLSASPSLHFPGKISHYTFAVRLTILVDAAKCIALLAMGGRCAFLRGCCYKWECVLVLLSVGVRSSNKTVDCATIMVGFDGMISIMLDGRWKCCVSYHRKSYASFFSSAAAVVLRSQAAFFLFLQHGISR</sequence>
<evidence type="ECO:0000313" key="2">
    <source>
        <dbReference type="Proteomes" id="UP001341840"/>
    </source>
</evidence>
<dbReference type="EMBL" id="JASCZI010061622">
    <property type="protein sequence ID" value="MED6139150.1"/>
    <property type="molecule type" value="Genomic_DNA"/>
</dbReference>
<protein>
    <submittedName>
        <fullName evidence="1">Uncharacterized protein</fullName>
    </submittedName>
</protein>
<gene>
    <name evidence="1" type="ORF">PIB30_081211</name>
</gene>
<dbReference type="Proteomes" id="UP001341840">
    <property type="component" value="Unassembled WGS sequence"/>
</dbReference>
<reference evidence="1 2" key="1">
    <citation type="journal article" date="2023" name="Plants (Basel)">
        <title>Bridging the Gap: Combining Genomics and Transcriptomics Approaches to Understand Stylosanthes scabra, an Orphan Legume from the Brazilian Caatinga.</title>
        <authorList>
            <person name="Ferreira-Neto J.R.C."/>
            <person name="da Silva M.D."/>
            <person name="Binneck E."/>
            <person name="de Melo N.F."/>
            <person name="da Silva R.H."/>
            <person name="de Melo A.L.T.M."/>
            <person name="Pandolfi V."/>
            <person name="Bustamante F.O."/>
            <person name="Brasileiro-Vidal A.C."/>
            <person name="Benko-Iseppon A.M."/>
        </authorList>
    </citation>
    <scope>NUCLEOTIDE SEQUENCE [LARGE SCALE GENOMIC DNA]</scope>
    <source>
        <tissue evidence="1">Leaves</tissue>
    </source>
</reference>
<organism evidence="1 2">
    <name type="scientific">Stylosanthes scabra</name>
    <dbReference type="NCBI Taxonomy" id="79078"/>
    <lineage>
        <taxon>Eukaryota</taxon>
        <taxon>Viridiplantae</taxon>
        <taxon>Streptophyta</taxon>
        <taxon>Embryophyta</taxon>
        <taxon>Tracheophyta</taxon>
        <taxon>Spermatophyta</taxon>
        <taxon>Magnoliopsida</taxon>
        <taxon>eudicotyledons</taxon>
        <taxon>Gunneridae</taxon>
        <taxon>Pentapetalae</taxon>
        <taxon>rosids</taxon>
        <taxon>fabids</taxon>
        <taxon>Fabales</taxon>
        <taxon>Fabaceae</taxon>
        <taxon>Papilionoideae</taxon>
        <taxon>50 kb inversion clade</taxon>
        <taxon>dalbergioids sensu lato</taxon>
        <taxon>Dalbergieae</taxon>
        <taxon>Pterocarpus clade</taxon>
        <taxon>Stylosanthes</taxon>
    </lineage>
</organism>
<comment type="caution">
    <text evidence="1">The sequence shown here is derived from an EMBL/GenBank/DDBJ whole genome shotgun (WGS) entry which is preliminary data.</text>
</comment>
<keyword evidence="2" id="KW-1185">Reference proteome</keyword>